<organism evidence="2 3">
    <name type="scientific">Calderihabitans maritimus</name>
    <dbReference type="NCBI Taxonomy" id="1246530"/>
    <lineage>
        <taxon>Bacteria</taxon>
        <taxon>Bacillati</taxon>
        <taxon>Bacillota</taxon>
        <taxon>Clostridia</taxon>
        <taxon>Neomoorellales</taxon>
        <taxon>Calderihabitantaceae</taxon>
        <taxon>Calderihabitans</taxon>
    </lineage>
</organism>
<dbReference type="InterPro" id="IPR018730">
    <property type="entry name" value="DUF2273"/>
</dbReference>
<accession>A0A1Z5HXS1</accession>
<dbReference type="EMBL" id="BDGJ01000198">
    <property type="protein sequence ID" value="GAW94167.1"/>
    <property type="molecule type" value="Genomic_DNA"/>
</dbReference>
<gene>
    <name evidence="2" type="ORF">KKC1_32800</name>
</gene>
<keyword evidence="1" id="KW-0472">Membrane</keyword>
<evidence type="ECO:0000313" key="3">
    <source>
        <dbReference type="Proteomes" id="UP000197032"/>
    </source>
</evidence>
<evidence type="ECO:0008006" key="4">
    <source>
        <dbReference type="Google" id="ProtNLM"/>
    </source>
</evidence>
<dbReference type="RefSeq" id="WP_238134326.1">
    <property type="nucleotide sequence ID" value="NZ_BDGJ01000198.1"/>
</dbReference>
<evidence type="ECO:0000256" key="1">
    <source>
        <dbReference type="SAM" id="Phobius"/>
    </source>
</evidence>
<keyword evidence="1" id="KW-1133">Transmembrane helix</keyword>
<keyword evidence="3" id="KW-1185">Reference proteome</keyword>
<dbReference type="AlphaFoldDB" id="A0A1Z5HXS1"/>
<sequence>MDWRRMVLFLLEEHRGKVLGAIIGLMFGLLVAVFNFWKAIFIALCAVAGYHIGKKFDHKGNFKDFWDRIFPE</sequence>
<name>A0A1Z5HXS1_9FIRM</name>
<evidence type="ECO:0000313" key="2">
    <source>
        <dbReference type="EMBL" id="GAW94167.1"/>
    </source>
</evidence>
<dbReference type="Proteomes" id="UP000197032">
    <property type="component" value="Unassembled WGS sequence"/>
</dbReference>
<keyword evidence="1" id="KW-0812">Transmembrane</keyword>
<reference evidence="3" key="1">
    <citation type="journal article" date="2017" name="Appl. Environ. Microbiol.">
        <title>Genomic Analysis of Calderihabitans maritimus KKC1, a Thermophilic, Hydrogenogenic, Carboxydotrophic Bacterium Isolated from Marine Sediment.</title>
        <authorList>
            <person name="Omae K."/>
            <person name="Yoneda Y."/>
            <person name="Fukuyama Y."/>
            <person name="Yoshida T."/>
            <person name="Sako Y."/>
        </authorList>
    </citation>
    <scope>NUCLEOTIDE SEQUENCE [LARGE SCALE GENOMIC DNA]</scope>
    <source>
        <strain evidence="3">KKC1</strain>
    </source>
</reference>
<protein>
    <recommendedName>
        <fullName evidence="4">Small integral membrane protein</fullName>
    </recommendedName>
</protein>
<proteinExistence type="predicted"/>
<dbReference type="Pfam" id="PF10031">
    <property type="entry name" value="DUF2273"/>
    <property type="match status" value="1"/>
</dbReference>
<feature type="transmembrane region" description="Helical" evidence="1">
    <location>
        <begin position="20"/>
        <end position="53"/>
    </location>
</feature>
<comment type="caution">
    <text evidence="2">The sequence shown here is derived from an EMBL/GenBank/DDBJ whole genome shotgun (WGS) entry which is preliminary data.</text>
</comment>